<proteinExistence type="predicted"/>
<dbReference type="EMBL" id="LZYO01000018">
    <property type="protein sequence ID" value="ODH44675.1"/>
    <property type="molecule type" value="Genomic_DNA"/>
</dbReference>
<evidence type="ECO:0000313" key="2">
    <source>
        <dbReference type="Proteomes" id="UP000242814"/>
    </source>
</evidence>
<name>A0A1D2JNE4_PARBR</name>
<comment type="caution">
    <text evidence="1">The sequence shown here is derived from an EMBL/GenBank/DDBJ whole genome shotgun (WGS) entry which is preliminary data.</text>
</comment>
<dbReference type="VEuPathDB" id="FungiDB:PADG_11333"/>
<dbReference type="AlphaFoldDB" id="A0A1D2JNE4"/>
<accession>A0A1D2JNE4</accession>
<dbReference type="Proteomes" id="UP000242814">
    <property type="component" value="Unassembled WGS sequence"/>
</dbReference>
<reference evidence="1 2" key="1">
    <citation type="submission" date="2016-06" db="EMBL/GenBank/DDBJ databases">
        <authorList>
            <person name="Kjaerup R.B."/>
            <person name="Dalgaard T.S."/>
            <person name="Juul-Madsen H.R."/>
        </authorList>
    </citation>
    <scope>NUCLEOTIDE SEQUENCE [LARGE SCALE GENOMIC DNA]</scope>
    <source>
        <strain evidence="1 2">Pb300</strain>
    </source>
</reference>
<protein>
    <submittedName>
        <fullName evidence="1">Uncharacterized protein</fullName>
    </submittedName>
</protein>
<sequence length="86" mass="9303">MGSGLSCAFPFTIARRLQPVGKSVLGGKVSMYDLYSDHNMALLPPWHPLACCVLLRDIRPKQPSVKRAATDIAVGFINTLPGSFAM</sequence>
<gene>
    <name evidence="1" type="ORF">ACO22_00832</name>
</gene>
<organism evidence="1 2">
    <name type="scientific">Paracoccidioides brasiliensis</name>
    <dbReference type="NCBI Taxonomy" id="121759"/>
    <lineage>
        <taxon>Eukaryota</taxon>
        <taxon>Fungi</taxon>
        <taxon>Dikarya</taxon>
        <taxon>Ascomycota</taxon>
        <taxon>Pezizomycotina</taxon>
        <taxon>Eurotiomycetes</taxon>
        <taxon>Eurotiomycetidae</taxon>
        <taxon>Onygenales</taxon>
        <taxon>Ajellomycetaceae</taxon>
        <taxon>Paracoccidioides</taxon>
    </lineage>
</organism>
<evidence type="ECO:0000313" key="1">
    <source>
        <dbReference type="EMBL" id="ODH44675.1"/>
    </source>
</evidence>